<dbReference type="AlphaFoldDB" id="A0A511UYH8"/>
<dbReference type="InterPro" id="IPR023631">
    <property type="entry name" value="Amidase_dom"/>
</dbReference>
<accession>A0A511UYH8</accession>
<dbReference type="NCBIfam" id="NF005099">
    <property type="entry name" value="PRK06529.1"/>
    <property type="match status" value="1"/>
</dbReference>
<dbReference type="GO" id="GO:0003824">
    <property type="term" value="F:catalytic activity"/>
    <property type="evidence" value="ECO:0007669"/>
    <property type="project" value="InterPro"/>
</dbReference>
<dbReference type="InterPro" id="IPR036928">
    <property type="entry name" value="AS_sf"/>
</dbReference>
<dbReference type="PANTHER" id="PTHR11895:SF7">
    <property type="entry name" value="GLUTAMYL-TRNA(GLN) AMIDOTRANSFERASE SUBUNIT A, MITOCHONDRIAL"/>
    <property type="match status" value="1"/>
</dbReference>
<comment type="similarity">
    <text evidence="1">Belongs to the amidase family.</text>
</comment>
<dbReference type="InterPro" id="IPR000120">
    <property type="entry name" value="Amidase"/>
</dbReference>
<evidence type="ECO:0000259" key="2">
    <source>
        <dbReference type="Pfam" id="PF01425"/>
    </source>
</evidence>
<name>A0A511UYH8_9BACI</name>
<dbReference type="OrthoDB" id="9811471at2"/>
<dbReference type="PANTHER" id="PTHR11895">
    <property type="entry name" value="TRANSAMIDASE"/>
    <property type="match status" value="1"/>
</dbReference>
<dbReference type="PROSITE" id="PS00571">
    <property type="entry name" value="AMIDASES"/>
    <property type="match status" value="1"/>
</dbReference>
<dbReference type="Gene3D" id="3.90.1300.10">
    <property type="entry name" value="Amidase signature (AS) domain"/>
    <property type="match status" value="1"/>
</dbReference>
<gene>
    <name evidence="3" type="primary">nylA</name>
    <name evidence="3" type="ORF">CQU01_04300</name>
</gene>
<reference evidence="3 4" key="1">
    <citation type="submission" date="2019-07" db="EMBL/GenBank/DDBJ databases">
        <title>Whole genome shotgun sequence of Cerasibacillus quisquiliarum NBRC 102429.</title>
        <authorList>
            <person name="Hosoyama A."/>
            <person name="Uohara A."/>
            <person name="Ohji S."/>
            <person name="Ichikawa N."/>
        </authorList>
    </citation>
    <scope>NUCLEOTIDE SEQUENCE [LARGE SCALE GENOMIC DNA]</scope>
    <source>
        <strain evidence="3 4">NBRC 102429</strain>
    </source>
</reference>
<evidence type="ECO:0000256" key="1">
    <source>
        <dbReference type="ARBA" id="ARBA00009199"/>
    </source>
</evidence>
<evidence type="ECO:0000313" key="3">
    <source>
        <dbReference type="EMBL" id="GEN30192.1"/>
    </source>
</evidence>
<dbReference type="RefSeq" id="WP_146935245.1">
    <property type="nucleotide sequence ID" value="NZ_BJXW01000007.1"/>
</dbReference>
<evidence type="ECO:0000313" key="4">
    <source>
        <dbReference type="Proteomes" id="UP000321491"/>
    </source>
</evidence>
<sequence length="498" mass="54652">MEKVYLSWDATEMASRIRHKEVSAKEVVELSFKQLTKVNPELNAVVHDRKESVLQEAEKHQPDQNELFSGVPILMKDISQAVKGERLTSGSKLFDSHIAKEDSNFVKRIRQAGFLITGHTNTPEFGLKNITEPELFGPTRNPWNIDHSPGGSSGGAAAAIASGIVPIAGASDGGGSIRIPASFSGLFGLKPTRGRTPVGPGAGRQWHGASIDFVLSRTVRDSAAMLDVLQTIQPEAAFQTPLFSGNYRDEIVKPIKRQLRIGFTTTSPVDTPVSEDAKKAVHKTVKWLEGQGHYVEEVDSPVDGILLMKNYYLMNSGEISSLVYQLEETIGRKITADDVEIETWLLNEAGKTVSAAEFSRSLAAWDVAAADMAQLHETYDLYITPATAHVAPKIGELTHSKESQENLRERIKEADAKGKQEVIWDMFLPSLTYTPFTQLANLTGQPAMSLPVHLTDKGLPIGAQVIANKGQEHVLLQLAYQIEQSSIWQGMKGNPYFK</sequence>
<keyword evidence="4" id="KW-1185">Reference proteome</keyword>
<organism evidence="3 4">
    <name type="scientific">Cerasibacillus quisquiliarum</name>
    <dbReference type="NCBI Taxonomy" id="227865"/>
    <lineage>
        <taxon>Bacteria</taxon>
        <taxon>Bacillati</taxon>
        <taxon>Bacillota</taxon>
        <taxon>Bacilli</taxon>
        <taxon>Bacillales</taxon>
        <taxon>Bacillaceae</taxon>
        <taxon>Cerasibacillus</taxon>
    </lineage>
</organism>
<dbReference type="EMBL" id="BJXW01000007">
    <property type="protein sequence ID" value="GEN30192.1"/>
    <property type="molecule type" value="Genomic_DNA"/>
</dbReference>
<dbReference type="InterPro" id="IPR020556">
    <property type="entry name" value="Amidase_CS"/>
</dbReference>
<dbReference type="Pfam" id="PF01425">
    <property type="entry name" value="Amidase"/>
    <property type="match status" value="1"/>
</dbReference>
<dbReference type="SUPFAM" id="SSF75304">
    <property type="entry name" value="Amidase signature (AS) enzymes"/>
    <property type="match status" value="1"/>
</dbReference>
<proteinExistence type="inferred from homology"/>
<dbReference type="Proteomes" id="UP000321491">
    <property type="component" value="Unassembled WGS sequence"/>
</dbReference>
<protein>
    <submittedName>
        <fullName evidence="3">Amidase</fullName>
    </submittedName>
</protein>
<feature type="domain" description="Amidase" evidence="2">
    <location>
        <begin position="26"/>
        <end position="476"/>
    </location>
</feature>
<comment type="caution">
    <text evidence="3">The sequence shown here is derived from an EMBL/GenBank/DDBJ whole genome shotgun (WGS) entry which is preliminary data.</text>
</comment>